<reference evidence="3 4" key="2">
    <citation type="submission" date="2019-01" db="EMBL/GenBank/DDBJ databases">
        <title>Motilimonas pumilus sp. nov., isolated from the gut of sea cucumber (Apostichopus japonicus).</title>
        <authorList>
            <person name="Wang F.-Q."/>
            <person name="Ren L.-H."/>
            <person name="Lin Y.-W."/>
            <person name="Sun G.-H."/>
            <person name="Du Z.-J."/>
            <person name="Zhao J.-X."/>
            <person name="Liu X.-J."/>
            <person name="Liu L.-J."/>
        </authorList>
    </citation>
    <scope>NUCLEOTIDE SEQUENCE [LARGE SCALE GENOMIC DNA]</scope>
    <source>
        <strain evidence="3 4">PLHSC7-2</strain>
    </source>
</reference>
<evidence type="ECO:0000259" key="2">
    <source>
        <dbReference type="Pfam" id="PF01337"/>
    </source>
</evidence>
<gene>
    <name evidence="3" type="ORF">D1Z90_18100</name>
</gene>
<dbReference type="RefSeq" id="WP_119912206.1">
    <property type="nucleotide sequence ID" value="NZ_QZCH01000034.1"/>
</dbReference>
<keyword evidence="4" id="KW-1185">Reference proteome</keyword>
<comment type="caution">
    <text evidence="3">The sequence shown here is derived from an EMBL/GenBank/DDBJ whole genome shotgun (WGS) entry which is preliminary data.</text>
</comment>
<feature type="domain" description="Barstar (barnase inhibitor)" evidence="2">
    <location>
        <begin position="2"/>
        <end position="105"/>
    </location>
</feature>
<dbReference type="EMBL" id="QZCH01000034">
    <property type="protein sequence ID" value="RJG39486.1"/>
    <property type="molecule type" value="Genomic_DNA"/>
</dbReference>
<dbReference type="SUPFAM" id="SSF52038">
    <property type="entry name" value="Barstar-related"/>
    <property type="match status" value="1"/>
</dbReference>
<evidence type="ECO:0000313" key="3">
    <source>
        <dbReference type="EMBL" id="RJG39486.1"/>
    </source>
</evidence>
<organism evidence="3 4">
    <name type="scientific">Motilimonas pumila</name>
    <dbReference type="NCBI Taxonomy" id="2303987"/>
    <lineage>
        <taxon>Bacteria</taxon>
        <taxon>Pseudomonadati</taxon>
        <taxon>Pseudomonadota</taxon>
        <taxon>Gammaproteobacteria</taxon>
        <taxon>Alteromonadales</taxon>
        <taxon>Alteromonadales genera incertae sedis</taxon>
        <taxon>Motilimonas</taxon>
    </lineage>
</organism>
<protein>
    <recommendedName>
        <fullName evidence="2">Barstar (barnase inhibitor) domain-containing protein</fullName>
    </recommendedName>
</protein>
<accession>A0A418YAD3</accession>
<evidence type="ECO:0000313" key="4">
    <source>
        <dbReference type="Proteomes" id="UP000283255"/>
    </source>
</evidence>
<dbReference type="InterPro" id="IPR035905">
    <property type="entry name" value="Barstar-like_sf"/>
</dbReference>
<sequence>MQVYLNVADVYDWQDFHSESFRVFQFTGFYDHNMECWTDAMKNLIDDDDELTGIVLEDGEPLAVMLEGAEMLINNCPEVLLGLMEGVALVNQFFADEGNDSRVVIVAS</sequence>
<reference evidence="3 4" key="1">
    <citation type="submission" date="2018-09" db="EMBL/GenBank/DDBJ databases">
        <authorList>
            <person name="Wang F."/>
        </authorList>
    </citation>
    <scope>NUCLEOTIDE SEQUENCE [LARGE SCALE GENOMIC DNA]</scope>
    <source>
        <strain evidence="3 4">PLHSC7-2</strain>
    </source>
</reference>
<comment type="similarity">
    <text evidence="1">Belongs to the barstar family.</text>
</comment>
<dbReference type="Pfam" id="PF01337">
    <property type="entry name" value="Barstar"/>
    <property type="match status" value="1"/>
</dbReference>
<dbReference type="Proteomes" id="UP000283255">
    <property type="component" value="Unassembled WGS sequence"/>
</dbReference>
<name>A0A418YAD3_9GAMM</name>
<dbReference type="InterPro" id="IPR000468">
    <property type="entry name" value="Barstar"/>
</dbReference>
<dbReference type="AlphaFoldDB" id="A0A418YAD3"/>
<evidence type="ECO:0000256" key="1">
    <source>
        <dbReference type="ARBA" id="ARBA00006845"/>
    </source>
</evidence>
<dbReference type="OrthoDB" id="7575400at2"/>
<proteinExistence type="inferred from homology"/>